<dbReference type="Proteomes" id="UP000572817">
    <property type="component" value="Unassembled WGS sequence"/>
</dbReference>
<evidence type="ECO:0000313" key="3">
    <source>
        <dbReference type="EMBL" id="KAF4313091.1"/>
    </source>
</evidence>
<dbReference type="OrthoDB" id="3559580at2759"/>
<dbReference type="PROSITE" id="PS00141">
    <property type="entry name" value="ASP_PROTEASE"/>
    <property type="match status" value="1"/>
</dbReference>
<feature type="region of interest" description="Disordered" evidence="1">
    <location>
        <begin position="275"/>
        <end position="499"/>
    </location>
</feature>
<feature type="compositionally biased region" description="Acidic residues" evidence="1">
    <location>
        <begin position="410"/>
        <end position="432"/>
    </location>
</feature>
<feature type="region of interest" description="Disordered" evidence="1">
    <location>
        <begin position="512"/>
        <end position="660"/>
    </location>
</feature>
<dbReference type="InterPro" id="IPR001969">
    <property type="entry name" value="Aspartic_peptidase_AS"/>
</dbReference>
<gene>
    <name evidence="3" type="ORF">GTA08_BOTSDO00802</name>
</gene>
<dbReference type="InterPro" id="IPR046497">
    <property type="entry name" value="DUF6590"/>
</dbReference>
<feature type="compositionally biased region" description="Polar residues" evidence="1">
    <location>
        <begin position="544"/>
        <end position="563"/>
    </location>
</feature>
<feature type="domain" description="DUF6590" evidence="2">
    <location>
        <begin position="19"/>
        <end position="151"/>
    </location>
</feature>
<feature type="compositionally biased region" description="Acidic residues" evidence="1">
    <location>
        <begin position="804"/>
        <end position="816"/>
    </location>
</feature>
<feature type="compositionally biased region" description="Low complexity" evidence="1">
    <location>
        <begin position="1167"/>
        <end position="1176"/>
    </location>
</feature>
<name>A0A8H4NBN2_9PEZI</name>
<accession>A0A8H4NBN2</accession>
<organism evidence="3 4">
    <name type="scientific">Botryosphaeria dothidea</name>
    <dbReference type="NCBI Taxonomy" id="55169"/>
    <lineage>
        <taxon>Eukaryota</taxon>
        <taxon>Fungi</taxon>
        <taxon>Dikarya</taxon>
        <taxon>Ascomycota</taxon>
        <taxon>Pezizomycotina</taxon>
        <taxon>Dothideomycetes</taxon>
        <taxon>Dothideomycetes incertae sedis</taxon>
        <taxon>Botryosphaeriales</taxon>
        <taxon>Botryosphaeriaceae</taxon>
        <taxon>Botryosphaeria</taxon>
    </lineage>
</organism>
<sequence length="1222" mass="136310">MAHPKASKYRVVPRIARAQFFTVGKIFSIPIDDPKRKRGSGPGFRRYVVVETASGYSICLIIKTYENQATTKPEIRSKQNEHAIIYTTRSPPTPVYGESRLRRPIEAKADNDETTLPHLARLNYGEKFEVRHTEPVHCLGHILEEAIDRFVTDYEIVQSLLQAPSNHSLPTTDNLRSFLRPQPLSPNIRQEPVHLVMPPANYPRPRVHFEQSPQTPTQPPIPTVALGITDSGVSDDIELGEVMRESGTALEHTGRPESAAPVQEVPDPMGYLVETESNSADVPPENDPFPDTSDKGEESWEESGSKPSDHDSQDMEQGEPEYQSEDSDYEAMPQPSSTAEEAAHLVIWNETQNTDYEADPPIGANSTAGPDQEIGEQNVSEPGIPRPEMETEGVSGDHSHPVGPITYESVSEEEDEEEKEEEEDKDKEEEVEPFPGEHEHDLPPHIEPGEQLGSWKDIFAQYAVDEGDPDYGETTQSSPNEDNVASLEPTRGEYQQTYTREEETINELAPEEQQHFTPPAQLKDTVDGAHDDVVDVDLVEPSGLLNTDESQNNGVDKTLPTSTTEDDGDDSIGTPEQIQPELDAYQPPSEEAGEDFVDSKAESPRVPSEFSSWQFPAAEISHSNDSPAVASSVSEEIPQGTQPRNHHDETPAEPSASEGPHLWDVYVTFSGYCEHRLKIPGPRGIQPQVKCTAAQTGRQDSLDAETPTSSAHSPSLSEGPIADETTGPIAEELEETTCDGAVNDSQEKPAPTRPILEVVTDLPGSFPSEPKLDTHETSQNQHDSSPTEPRNLSPKTDQPHDSEAEYMTDDDPTSESDNERADSHQFPATSPDPTSSQTSYESQASKSSPSGSHENYSQNGRQSRSNTIPTSVNDRGPGMQYPAEYYNHSYYTLQGQNQQPVFEQSWPNQFSTGSPYQAYPAMHSAHPNFPSSTYYAPAEHSYPAVQLPVPPRPFPMNMQHNYTYGPPMTHAYMQPQPSTPIGNFGLGPGPQFPINQPHHSHHHPQQHQQQQPHTFSSTPRSGGETPSGTSGRFEMDLIFFDDHYTRMEPLRALLDTGASLNFISEEKARVVGLILLPHLGQDIELANGHRIRPRYNVSARWRPFRNSGTIWTDRFVVLSEMGGRDVIIGSEILENRLFLLGKNELNVLGLPKLSKRELHEQKREQKIQQQKNQEMMMQEEEEMKRKERERRAAAKKDKKPRKERQHSPGSAEEEVYHSSREM</sequence>
<dbReference type="AlphaFoldDB" id="A0A8H4NBN2"/>
<comment type="caution">
    <text evidence="3">The sequence shown here is derived from an EMBL/GenBank/DDBJ whole genome shotgun (WGS) entry which is preliminary data.</text>
</comment>
<evidence type="ECO:0000259" key="2">
    <source>
        <dbReference type="Pfam" id="PF20233"/>
    </source>
</evidence>
<feature type="compositionally biased region" description="Polar residues" evidence="1">
    <location>
        <begin position="777"/>
        <end position="796"/>
    </location>
</feature>
<dbReference type="EMBL" id="WWBZ02000001">
    <property type="protein sequence ID" value="KAF4313091.1"/>
    <property type="molecule type" value="Genomic_DNA"/>
</dbReference>
<feature type="compositionally biased region" description="Acidic residues" evidence="1">
    <location>
        <begin position="314"/>
        <end position="329"/>
    </location>
</feature>
<feature type="compositionally biased region" description="Polar residues" evidence="1">
    <location>
        <begin position="706"/>
        <end position="716"/>
    </location>
</feature>
<dbReference type="Pfam" id="PF20233">
    <property type="entry name" value="DUF6590"/>
    <property type="match status" value="1"/>
</dbReference>
<feature type="compositionally biased region" description="Polar residues" evidence="1">
    <location>
        <begin position="621"/>
        <end position="643"/>
    </location>
</feature>
<feature type="compositionally biased region" description="Basic and acidic residues" evidence="1">
    <location>
        <begin position="524"/>
        <end position="533"/>
    </location>
</feature>
<feature type="compositionally biased region" description="Basic and acidic residues" evidence="1">
    <location>
        <begin position="1182"/>
        <end position="1195"/>
    </location>
</feature>
<feature type="compositionally biased region" description="Polar residues" evidence="1">
    <location>
        <begin position="826"/>
        <end position="873"/>
    </location>
</feature>
<dbReference type="CDD" id="cd00303">
    <property type="entry name" value="retropepsin_like"/>
    <property type="match status" value="1"/>
</dbReference>
<feature type="region of interest" description="Disordered" evidence="1">
    <location>
        <begin position="969"/>
        <end position="1032"/>
    </location>
</feature>
<feature type="compositionally biased region" description="Polar residues" evidence="1">
    <location>
        <begin position="364"/>
        <end position="380"/>
    </location>
</feature>
<feature type="compositionally biased region" description="Basic and acidic residues" evidence="1">
    <location>
        <begin position="292"/>
        <end position="313"/>
    </location>
</feature>
<feature type="region of interest" description="Disordered" evidence="1">
    <location>
        <begin position="1158"/>
        <end position="1222"/>
    </location>
</feature>
<feature type="compositionally biased region" description="Basic and acidic residues" evidence="1">
    <location>
        <begin position="435"/>
        <end position="448"/>
    </location>
</feature>
<dbReference type="GO" id="GO:0006508">
    <property type="term" value="P:proteolysis"/>
    <property type="evidence" value="ECO:0007669"/>
    <property type="project" value="InterPro"/>
</dbReference>
<protein>
    <submittedName>
        <fullName evidence="3">Heterokaryon incompatibility protein</fullName>
    </submittedName>
</protein>
<feature type="region of interest" description="Disordered" evidence="1">
    <location>
        <begin position="678"/>
        <end position="881"/>
    </location>
</feature>
<evidence type="ECO:0000313" key="4">
    <source>
        <dbReference type="Proteomes" id="UP000572817"/>
    </source>
</evidence>
<evidence type="ECO:0000256" key="1">
    <source>
        <dbReference type="SAM" id="MobiDB-lite"/>
    </source>
</evidence>
<feature type="compositionally biased region" description="Polar residues" evidence="1">
    <location>
        <begin position="473"/>
        <end position="483"/>
    </location>
</feature>
<dbReference type="GO" id="GO:0004190">
    <property type="term" value="F:aspartic-type endopeptidase activity"/>
    <property type="evidence" value="ECO:0007669"/>
    <property type="project" value="InterPro"/>
</dbReference>
<feature type="compositionally biased region" description="Polar residues" evidence="1">
    <location>
        <begin position="1014"/>
        <end position="1030"/>
    </location>
</feature>
<reference evidence="3" key="1">
    <citation type="submission" date="2020-04" db="EMBL/GenBank/DDBJ databases">
        <title>Genome Assembly and Annotation of Botryosphaeria dothidea sdau 11-99, a Latent Pathogen of Apple Fruit Ring Rot in China.</title>
        <authorList>
            <person name="Yu C."/>
            <person name="Diao Y."/>
            <person name="Lu Q."/>
            <person name="Zhao J."/>
            <person name="Cui S."/>
            <person name="Peng C."/>
            <person name="He B."/>
            <person name="Liu H."/>
        </authorList>
    </citation>
    <scope>NUCLEOTIDE SEQUENCE [LARGE SCALE GENOMIC DNA]</scope>
    <source>
        <strain evidence="3">Sdau11-99</strain>
    </source>
</reference>
<proteinExistence type="predicted"/>
<keyword evidence="4" id="KW-1185">Reference proteome</keyword>